<protein>
    <submittedName>
        <fullName evidence="1">Uncharacterized protein</fullName>
    </submittedName>
</protein>
<evidence type="ECO:0000313" key="2">
    <source>
        <dbReference type="Proteomes" id="UP000248329"/>
    </source>
</evidence>
<name>A0AC61L4E3_9EURY</name>
<dbReference type="EMBL" id="PQXF01000007">
    <property type="protein sequence ID" value="PXF61213.1"/>
    <property type="molecule type" value="Genomic_DNA"/>
</dbReference>
<dbReference type="Proteomes" id="UP000248329">
    <property type="component" value="Unassembled WGS sequence"/>
</dbReference>
<sequence length="1143" mass="128747">MKYEISELVNIDKVQVLADSFCEAVGIASAVIDLEGNVVTSSRWQKICTEFHRVNPQTCRKCIESDTILANRLTKGEGYAIYRCRNGLVDAAAPILIDGEHVANFLVGQFLFEPADCEYFRKQAREHGFDETTYLEALSGVPVIAEDRIKPILEFLVGFAEFVGEMGLSRIRQLEDASALAESNEKYLEAIIKTSRDGIFVVDADGNFKFGNDATFEILGWPMEELIGNPLMKVIPLDVHEFILQRWDEVQRGEGGPYGVDIVTKDRERRSLFVSHSLMDIVGQRKYCVIIKDVTERKAEEESLRQSEENYRTIFDAANDAIYIHDITFGDIIDVNQKMCEMHGCTPAEARSLNVGDFSAGEPPYAQEDAMQWIRKASEEGPQLFEWRSKDLSGRLFWTEVNLKRVVIKGEDRLLAIVRDISERKSTEERLKKYREHLEELVEDRTGELQREIGERKVADERTAHLNLVLRAIRNVNQLVTKEPDRDRLLRGACDNLIETCGYHNAWIALLDESGTPVTTAEAGLGEAFVPMIKRLKHGELVECARKAFAQSGVVVIDDPAATCADCPLMQRYDGRRAMIIRLEHGGTVYGLFSVAVPAKLAADREEQALFKEVAGDIAFALYNLEQEAERGGAEGALTESEKKLSQIVNGSSTPIFVIDRTHTVTHWNKACENLTGVSAEEMVGTRRQWSPFYSTERLVLADVIVDESTEEEIARYYGGKFRKSALVDGAYEVEDFFPVFGDKWLFFTAAPIRDARGDMTGAIESLWDITEHKRTEKALRESEEKYRVLFETAKDAIFLNDETGRFIDVNSAACESLGYDREELLKMSNKEIDADPRGYEAFMKVRDGLAKEAVFEVNHKMKDGTLVPVEVSGKVLDCDGSRIFMAIARDITDRKRAEKKLKRVMADLKRSNTDLEQFAYVVSHDLQEPLRMVSSYVQLLSKRYSGKLDSDADDFIGFAADGASRMHTLIQDLLRYSRVGTRGKPPTPVACEDALNHALANLKLTIEDSDAVVTHDPLPTVAADSSQLAELFQNLIGNAIKFRGEEPSRVHVAVEQKEDKWIFSVADNGIGISPEYFDRIFVIFQRLHGREDYSGTGIGLAVCKKIVERHGGQMWVESEPGRGATFFFTIQIEDQRLERITN</sequence>
<evidence type="ECO:0000313" key="1">
    <source>
        <dbReference type="EMBL" id="PXF61213.1"/>
    </source>
</evidence>
<organism evidence="1 2">
    <name type="scientific">Candidatus Methanogaster sp</name>
    <dbReference type="NCBI Taxonomy" id="3386292"/>
    <lineage>
        <taxon>Archaea</taxon>
        <taxon>Methanobacteriati</taxon>
        <taxon>Methanobacteriota</taxon>
        <taxon>Stenosarchaea group</taxon>
        <taxon>Methanomicrobia</taxon>
        <taxon>Methanosarcinales</taxon>
        <taxon>ANME-2 cluster</taxon>
        <taxon>Candidatus Methanogasteraceae</taxon>
        <taxon>Candidatus Methanogaster</taxon>
    </lineage>
</organism>
<proteinExistence type="predicted"/>
<gene>
    <name evidence="1" type="ORF">C4B59_05555</name>
</gene>
<reference evidence="1" key="1">
    <citation type="submission" date="2018-01" db="EMBL/GenBank/DDBJ databases">
        <authorList>
            <person name="Krukenberg V."/>
        </authorList>
    </citation>
    <scope>NUCLEOTIDE SEQUENCE</scope>
    <source>
        <strain evidence="1">E20ANME2</strain>
    </source>
</reference>
<accession>A0AC61L4E3</accession>
<comment type="caution">
    <text evidence="1">The sequence shown here is derived from an EMBL/GenBank/DDBJ whole genome shotgun (WGS) entry which is preliminary data.</text>
</comment>